<feature type="signal peptide" evidence="1">
    <location>
        <begin position="1"/>
        <end position="24"/>
    </location>
</feature>
<feature type="chain" id="PRO_5044768181" evidence="1">
    <location>
        <begin position="25"/>
        <end position="140"/>
    </location>
</feature>
<evidence type="ECO:0000313" key="3">
    <source>
        <dbReference type="Proteomes" id="UP001516023"/>
    </source>
</evidence>
<dbReference type="Proteomes" id="UP001516023">
    <property type="component" value="Unassembled WGS sequence"/>
</dbReference>
<evidence type="ECO:0000313" key="2">
    <source>
        <dbReference type="EMBL" id="KAL3775144.1"/>
    </source>
</evidence>
<evidence type="ECO:0000256" key="1">
    <source>
        <dbReference type="SAM" id="SignalP"/>
    </source>
</evidence>
<keyword evidence="1" id="KW-0732">Signal</keyword>
<sequence>MFIQNHIFALVAATISLCSPISLAFTLDASSHWSIRSHTSLRMAGGWGNNQERSISNEEFGGVNGSPIYDSYEIEDRGQFMQRVNAERKTLRNKKAADLLEVARIAGVELKRKERDPEKLDMFDAEDLTGKDDEYLDVSV</sequence>
<reference evidence="2 3" key="1">
    <citation type="journal article" date="2020" name="G3 (Bethesda)">
        <title>Improved Reference Genome for Cyclotella cryptica CCMP332, a Model for Cell Wall Morphogenesis, Salinity Adaptation, and Lipid Production in Diatoms (Bacillariophyta).</title>
        <authorList>
            <person name="Roberts W.R."/>
            <person name="Downey K.M."/>
            <person name="Ruck E.C."/>
            <person name="Traller J.C."/>
            <person name="Alverson A.J."/>
        </authorList>
    </citation>
    <scope>NUCLEOTIDE SEQUENCE [LARGE SCALE GENOMIC DNA]</scope>
    <source>
        <strain evidence="2 3">CCMP332</strain>
    </source>
</reference>
<comment type="caution">
    <text evidence="2">The sequence shown here is derived from an EMBL/GenBank/DDBJ whole genome shotgun (WGS) entry which is preliminary data.</text>
</comment>
<dbReference type="AlphaFoldDB" id="A0ABD3NGT8"/>
<accession>A0ABD3NGT8</accession>
<dbReference type="EMBL" id="JABMIG020000555">
    <property type="protein sequence ID" value="KAL3775144.1"/>
    <property type="molecule type" value="Genomic_DNA"/>
</dbReference>
<organism evidence="2 3">
    <name type="scientific">Cyclotella cryptica</name>
    <dbReference type="NCBI Taxonomy" id="29204"/>
    <lineage>
        <taxon>Eukaryota</taxon>
        <taxon>Sar</taxon>
        <taxon>Stramenopiles</taxon>
        <taxon>Ochrophyta</taxon>
        <taxon>Bacillariophyta</taxon>
        <taxon>Coscinodiscophyceae</taxon>
        <taxon>Thalassiosirophycidae</taxon>
        <taxon>Stephanodiscales</taxon>
        <taxon>Stephanodiscaceae</taxon>
        <taxon>Cyclotella</taxon>
    </lineage>
</organism>
<keyword evidence="3" id="KW-1185">Reference proteome</keyword>
<protein>
    <submittedName>
        <fullName evidence="2">Uncharacterized protein</fullName>
    </submittedName>
</protein>
<gene>
    <name evidence="2" type="ORF">HJC23_010134</name>
</gene>
<name>A0ABD3NGT8_9STRA</name>
<proteinExistence type="predicted"/>